<evidence type="ECO:0000313" key="5">
    <source>
        <dbReference type="EMBL" id="CAG6398916.1"/>
    </source>
</evidence>
<keyword evidence="1" id="KW-0378">Hydrolase</keyword>
<dbReference type="InterPro" id="IPR036116">
    <property type="entry name" value="FN3_sf"/>
</dbReference>
<feature type="domain" description="Fibronectin type-III" evidence="4">
    <location>
        <begin position="42"/>
        <end position="140"/>
    </location>
</feature>
<accession>A0A9W4DZB9</accession>
<sequence length="140" mass="14865">MLVWWVAASAVAGGLAVPAVAWASGPAAERAPAVVQKAAQGAPDALTATAVVRADGQWNLDTLRLTWRPAQDTEPTEYQVWLNGAFAQRVLFGAPTSGQTVHYVNVGESPDTEFAVKIRAKLPSGAWSAFSNEYTITTPR</sequence>
<reference evidence="5" key="1">
    <citation type="submission" date="2021-05" db="EMBL/GenBank/DDBJ databases">
        <authorList>
            <person name="Arsene-Ploetze F."/>
        </authorList>
    </citation>
    <scope>NUCLEOTIDE SEQUENCE</scope>
    <source>
        <strain evidence="5">DSM 42138</strain>
    </source>
</reference>
<dbReference type="AlphaFoldDB" id="A0A9W4DZB9"/>
<gene>
    <name evidence="5" type="ORF">SCOCK_80071</name>
</gene>
<evidence type="ECO:0000256" key="3">
    <source>
        <dbReference type="SAM" id="SignalP"/>
    </source>
</evidence>
<name>A0A9W4DZB9_9ACTN</name>
<dbReference type="Gene3D" id="2.60.40.10">
    <property type="entry name" value="Immunoglobulins"/>
    <property type="match status" value="1"/>
</dbReference>
<dbReference type="InterPro" id="IPR013783">
    <property type="entry name" value="Ig-like_fold"/>
</dbReference>
<keyword evidence="2" id="KW-0119">Carbohydrate metabolism</keyword>
<keyword evidence="2" id="KW-0624">Polysaccharide degradation</keyword>
<keyword evidence="3" id="KW-0732">Signal</keyword>
<feature type="signal peptide" evidence="3">
    <location>
        <begin position="1"/>
        <end position="23"/>
    </location>
</feature>
<dbReference type="InterPro" id="IPR003961">
    <property type="entry name" value="FN3_dom"/>
</dbReference>
<proteinExistence type="predicted"/>
<feature type="chain" id="PRO_5040870933" description="Fibronectin type-III domain-containing protein" evidence="3">
    <location>
        <begin position="24"/>
        <end position="140"/>
    </location>
</feature>
<comment type="caution">
    <text evidence="5">The sequence shown here is derived from an EMBL/GenBank/DDBJ whole genome shotgun (WGS) entry which is preliminary data.</text>
</comment>
<protein>
    <recommendedName>
        <fullName evidence="4">Fibronectin type-III domain-containing protein</fullName>
    </recommendedName>
</protein>
<dbReference type="SUPFAM" id="SSF49265">
    <property type="entry name" value="Fibronectin type III"/>
    <property type="match status" value="1"/>
</dbReference>
<evidence type="ECO:0000256" key="1">
    <source>
        <dbReference type="ARBA" id="ARBA00023295"/>
    </source>
</evidence>
<dbReference type="GO" id="GO:0000272">
    <property type="term" value="P:polysaccharide catabolic process"/>
    <property type="evidence" value="ECO:0007669"/>
    <property type="project" value="UniProtKB-KW"/>
</dbReference>
<evidence type="ECO:0000256" key="2">
    <source>
        <dbReference type="ARBA" id="ARBA00023326"/>
    </source>
</evidence>
<keyword evidence="1" id="KW-0326">Glycosidase</keyword>
<evidence type="ECO:0000259" key="4">
    <source>
        <dbReference type="PROSITE" id="PS50853"/>
    </source>
</evidence>
<dbReference type="EMBL" id="CAJSLV010000114">
    <property type="protein sequence ID" value="CAG6398916.1"/>
    <property type="molecule type" value="Genomic_DNA"/>
</dbReference>
<evidence type="ECO:0000313" key="6">
    <source>
        <dbReference type="Proteomes" id="UP001152519"/>
    </source>
</evidence>
<dbReference type="GO" id="GO:0016798">
    <property type="term" value="F:hydrolase activity, acting on glycosyl bonds"/>
    <property type="evidence" value="ECO:0007669"/>
    <property type="project" value="UniProtKB-KW"/>
</dbReference>
<organism evidence="5 6">
    <name type="scientific">Actinacidiphila cocklensis</name>
    <dbReference type="NCBI Taxonomy" id="887465"/>
    <lineage>
        <taxon>Bacteria</taxon>
        <taxon>Bacillati</taxon>
        <taxon>Actinomycetota</taxon>
        <taxon>Actinomycetes</taxon>
        <taxon>Kitasatosporales</taxon>
        <taxon>Streptomycetaceae</taxon>
        <taxon>Actinacidiphila</taxon>
    </lineage>
</organism>
<dbReference type="Proteomes" id="UP001152519">
    <property type="component" value="Unassembled WGS sequence"/>
</dbReference>
<keyword evidence="6" id="KW-1185">Reference proteome</keyword>
<dbReference type="PROSITE" id="PS50853">
    <property type="entry name" value="FN3"/>
    <property type="match status" value="1"/>
</dbReference>